<keyword evidence="2" id="KW-1185">Reference proteome</keyword>
<protein>
    <submittedName>
        <fullName evidence="1">Uncharacterized protein</fullName>
    </submittedName>
</protein>
<proteinExistence type="predicted"/>
<dbReference type="EMBL" id="CAJJDM010000116">
    <property type="protein sequence ID" value="CAD8100615.1"/>
    <property type="molecule type" value="Genomic_DNA"/>
</dbReference>
<dbReference type="OMA" id="NDYWIEV"/>
<evidence type="ECO:0000313" key="2">
    <source>
        <dbReference type="Proteomes" id="UP000688137"/>
    </source>
</evidence>
<dbReference type="PANTHER" id="PTHR33706:SF1">
    <property type="entry name" value="TPR REPEAT PROTEIN"/>
    <property type="match status" value="1"/>
</dbReference>
<dbReference type="AlphaFoldDB" id="A0A8S1PC60"/>
<reference evidence="1" key="1">
    <citation type="submission" date="2021-01" db="EMBL/GenBank/DDBJ databases">
        <authorList>
            <consortium name="Genoscope - CEA"/>
            <person name="William W."/>
        </authorList>
    </citation>
    <scope>NUCLEOTIDE SEQUENCE</scope>
</reference>
<gene>
    <name evidence="1" type="ORF">PPRIM_AZ9-3.1.T1130008</name>
</gene>
<name>A0A8S1PC60_PARPR</name>
<accession>A0A8S1PC60</accession>
<comment type="caution">
    <text evidence="1">The sequence shown here is derived from an EMBL/GenBank/DDBJ whole genome shotgun (WGS) entry which is preliminary data.</text>
</comment>
<organism evidence="1 2">
    <name type="scientific">Paramecium primaurelia</name>
    <dbReference type="NCBI Taxonomy" id="5886"/>
    <lineage>
        <taxon>Eukaryota</taxon>
        <taxon>Sar</taxon>
        <taxon>Alveolata</taxon>
        <taxon>Ciliophora</taxon>
        <taxon>Intramacronucleata</taxon>
        <taxon>Oligohymenophorea</taxon>
        <taxon>Peniculida</taxon>
        <taxon>Parameciidae</taxon>
        <taxon>Paramecium</taxon>
    </lineage>
</organism>
<dbReference type="PANTHER" id="PTHR33706">
    <property type="entry name" value="MORN VARIANT REPEAT PROTEIN"/>
    <property type="match status" value="1"/>
</dbReference>
<evidence type="ECO:0000313" key="1">
    <source>
        <dbReference type="EMBL" id="CAD8100615.1"/>
    </source>
</evidence>
<dbReference type="Proteomes" id="UP000688137">
    <property type="component" value="Unassembled WGS sequence"/>
</dbReference>
<sequence>MDKSFGYQIYGCSSTIEILKNLDQIRNLEWIGKYGKDNKKVGMWTAFWNGEKQYGVGGFYLDDGSKQGLWKELRHNYSNYAPIYEIGEYVNNQKRGIWKFILKNNIIGGGKYNDQGKKNGKWIELSNYFLRGIQRWQESWYMVYKFAQEKKQLINVRLLLDQHIQLMELIRGGGLYIEKKEEDGFIKKGKWVEELEGYEEPSHITFQGEYYNGIKVGIWDTKNLHSCNLKLGGGLYESQLNVDGLLTSVKVGKWIDLCDCFHYYRFITYEGEYQNGKKIGSWDIKWEQNKIGGGFYDDNSGDDFIEDSIKIGNWIEQSDTFNHTSQITYVGEYQNGKKHGKWDTYFRHNSKQIIGGGQYEVKQKDGIFYSSKIGFWTEIFEFFNPGRSLSYSGEYENGLKVGRWNTFYVTIFWDKVRFMQVNLFFIPKSGGGYYSILEEQEILGSLKTGKWIEVETEYFNNYFIISTGEYNYGKKVGRWDIWFQEENESMIIGGGTYNEAGVKVGKWVDLNAKFWDAKQLTYSGEYKNGKKVGQWDIEYRQDKDKPLFKIGGGSYNEKGDGVKIGQWIELKGKSKNVTNNGEYQKVKKLVHGLY</sequence>